<keyword evidence="1" id="KW-0812">Transmembrane</keyword>
<organism evidence="2">
    <name type="scientific">freshwater metagenome</name>
    <dbReference type="NCBI Taxonomy" id="449393"/>
    <lineage>
        <taxon>unclassified sequences</taxon>
        <taxon>metagenomes</taxon>
        <taxon>ecological metagenomes</taxon>
    </lineage>
</organism>
<dbReference type="GO" id="GO:0016780">
    <property type="term" value="F:phosphotransferase activity, for other substituted phosphate groups"/>
    <property type="evidence" value="ECO:0007669"/>
    <property type="project" value="InterPro"/>
</dbReference>
<dbReference type="Pfam" id="PF01066">
    <property type="entry name" value="CDP-OH_P_transf"/>
    <property type="match status" value="1"/>
</dbReference>
<name>A0A6J6KFJ7_9ZZZZ</name>
<dbReference type="NCBIfam" id="NF045883">
    <property type="entry name" value="PIPSynth"/>
    <property type="match status" value="1"/>
</dbReference>
<feature type="transmembrane region" description="Helical" evidence="1">
    <location>
        <begin position="153"/>
        <end position="171"/>
    </location>
</feature>
<protein>
    <submittedName>
        <fullName evidence="2">Unannotated protein</fullName>
    </submittedName>
</protein>
<dbReference type="Gene3D" id="1.20.120.1760">
    <property type="match status" value="1"/>
</dbReference>
<dbReference type="EMBL" id="CAEZWL010000005">
    <property type="protein sequence ID" value="CAB4648521.1"/>
    <property type="molecule type" value="Genomic_DNA"/>
</dbReference>
<dbReference type="GO" id="GO:0016020">
    <property type="term" value="C:membrane"/>
    <property type="evidence" value="ECO:0007669"/>
    <property type="project" value="InterPro"/>
</dbReference>
<keyword evidence="1" id="KW-1133">Transmembrane helix</keyword>
<dbReference type="GO" id="GO:0008654">
    <property type="term" value="P:phospholipid biosynthetic process"/>
    <property type="evidence" value="ECO:0007669"/>
    <property type="project" value="InterPro"/>
</dbReference>
<feature type="transmembrane region" description="Helical" evidence="1">
    <location>
        <begin position="177"/>
        <end position="197"/>
    </location>
</feature>
<evidence type="ECO:0000313" key="2">
    <source>
        <dbReference type="EMBL" id="CAB4648521.1"/>
    </source>
</evidence>
<evidence type="ECO:0000256" key="1">
    <source>
        <dbReference type="SAM" id="Phobius"/>
    </source>
</evidence>
<dbReference type="AlphaFoldDB" id="A0A6J6KFJ7"/>
<dbReference type="InterPro" id="IPR000462">
    <property type="entry name" value="CDP-OH_P_trans"/>
</dbReference>
<keyword evidence="1" id="KW-0472">Membrane</keyword>
<feature type="transmembrane region" description="Helical" evidence="1">
    <location>
        <begin position="114"/>
        <end position="132"/>
    </location>
</feature>
<sequence>MISAHVKPLITRLINPVVKSAVRIGITANAVTITGGLGTVASALYFYPRGDLFVGTLVIAFFALSDLFDGAIARIRGGGGTAWGGFLDSTIDRVTDSAILIGVLLYFIDIDGLVALLILISLVTGGLIPYIRAKAESMKIDCSGGIAERTERIVIALTAIGFYGLGIEIAALVGFSLLAFLGLITVLQRIVIVYRALRKV</sequence>
<feature type="transmembrane region" description="Helical" evidence="1">
    <location>
        <begin position="52"/>
        <end position="69"/>
    </location>
</feature>
<dbReference type="InterPro" id="IPR043130">
    <property type="entry name" value="CDP-OH_PTrfase_TM_dom"/>
</dbReference>
<gene>
    <name evidence="2" type="ORF">UFOPK2243_00326</name>
</gene>
<proteinExistence type="predicted"/>
<feature type="transmembrane region" description="Helical" evidence="1">
    <location>
        <begin position="21"/>
        <end position="46"/>
    </location>
</feature>
<accession>A0A6J6KFJ7</accession>
<reference evidence="2" key="1">
    <citation type="submission" date="2020-05" db="EMBL/GenBank/DDBJ databases">
        <authorList>
            <person name="Chiriac C."/>
            <person name="Salcher M."/>
            <person name="Ghai R."/>
            <person name="Kavagutti S V."/>
        </authorList>
    </citation>
    <scope>NUCLEOTIDE SEQUENCE</scope>
</reference>